<dbReference type="AlphaFoldDB" id="A0A4R1M156"/>
<dbReference type="Proteomes" id="UP000294616">
    <property type="component" value="Unassembled WGS sequence"/>
</dbReference>
<reference evidence="2 3" key="1">
    <citation type="submission" date="2019-03" db="EMBL/GenBank/DDBJ databases">
        <title>Genomic Encyclopedia of Archaeal and Bacterial Type Strains, Phase II (KMG-II): from individual species to whole genera.</title>
        <authorList>
            <person name="Goeker M."/>
        </authorList>
    </citation>
    <scope>NUCLEOTIDE SEQUENCE [LARGE SCALE GENOMIC DNA]</scope>
    <source>
        <strain evidence="2 3">DSM 22554</strain>
    </source>
</reference>
<dbReference type="Pfam" id="PF04230">
    <property type="entry name" value="PS_pyruv_trans"/>
    <property type="match status" value="1"/>
</dbReference>
<dbReference type="GO" id="GO:0016740">
    <property type="term" value="F:transferase activity"/>
    <property type="evidence" value="ECO:0007669"/>
    <property type="project" value="UniProtKB-KW"/>
</dbReference>
<gene>
    <name evidence="2" type="ORF">C8N28_0238</name>
</gene>
<protein>
    <submittedName>
        <fullName evidence="2">Polysaccharide pyruvyl transferase</fullName>
    </submittedName>
</protein>
<organism evidence="2 3">
    <name type="scientific">Albibacterium bauzanense</name>
    <dbReference type="NCBI Taxonomy" id="653929"/>
    <lineage>
        <taxon>Bacteria</taxon>
        <taxon>Pseudomonadati</taxon>
        <taxon>Bacteroidota</taxon>
        <taxon>Sphingobacteriia</taxon>
        <taxon>Sphingobacteriales</taxon>
        <taxon>Sphingobacteriaceae</taxon>
        <taxon>Albibacterium</taxon>
    </lineage>
</organism>
<evidence type="ECO:0000259" key="1">
    <source>
        <dbReference type="Pfam" id="PF04230"/>
    </source>
</evidence>
<accession>A0A4R1M156</accession>
<comment type="caution">
    <text evidence="2">The sequence shown here is derived from an EMBL/GenBank/DDBJ whole genome shotgun (WGS) entry which is preliminary data.</text>
</comment>
<name>A0A4R1M156_9SPHI</name>
<dbReference type="EMBL" id="SMGO01000001">
    <property type="protein sequence ID" value="TCK84942.1"/>
    <property type="molecule type" value="Genomic_DNA"/>
</dbReference>
<sequence>MKIGIITFHWGANYGGVLQAYALQQFLKKNIKGSEVSIINYVPKTPTQSLFKCIATRKIKYIPSNLITYFKERNFVPFRDKNLILTKKYSSLKELQEDPPELDVYITGSDQVWNPYIINKHGTPYFLTFGDKSIKRISYAVSFGCTEYPERELSLIKPFIEKFDVLSVRENTGLSILEKVGITKVELMPDPTLLLEESDLERLISEKKKTKSKKFIFFYILQENQNCIQEIYNYLKSRKGIKTINTKRLRFSTINIESWLFNIKYAKCIITNSFHGVVFSILFNKNFIVVPIEGRHKGMNDRIYTLLNKFDLNDRILEKYDEALINSKIDNPIDWNKVNQTKKRVSSLASEFLKNGIINP</sequence>
<proteinExistence type="predicted"/>
<evidence type="ECO:0000313" key="3">
    <source>
        <dbReference type="Proteomes" id="UP000294616"/>
    </source>
</evidence>
<feature type="domain" description="Polysaccharide pyruvyl transferase" evidence="1">
    <location>
        <begin position="13"/>
        <end position="291"/>
    </location>
</feature>
<dbReference type="InterPro" id="IPR007345">
    <property type="entry name" value="Polysacch_pyruvyl_Trfase"/>
</dbReference>
<dbReference type="OrthoDB" id="9799278at2"/>
<keyword evidence="2" id="KW-0808">Transferase</keyword>
<keyword evidence="3" id="KW-1185">Reference proteome</keyword>
<dbReference type="RefSeq" id="WP_132220733.1">
    <property type="nucleotide sequence ID" value="NZ_SMGO01000001.1"/>
</dbReference>
<evidence type="ECO:0000313" key="2">
    <source>
        <dbReference type="EMBL" id="TCK84942.1"/>
    </source>
</evidence>